<dbReference type="InParanoid" id="A0A1X2H6A5"/>
<evidence type="ECO:0000256" key="1">
    <source>
        <dbReference type="ARBA" id="ARBA00004141"/>
    </source>
</evidence>
<feature type="transmembrane region" description="Helical" evidence="6">
    <location>
        <begin position="103"/>
        <end position="125"/>
    </location>
</feature>
<feature type="transmembrane region" description="Helical" evidence="6">
    <location>
        <begin position="225"/>
        <end position="244"/>
    </location>
</feature>
<dbReference type="Proteomes" id="UP000242180">
    <property type="component" value="Unassembled WGS sequence"/>
</dbReference>
<dbReference type="Pfam" id="PF01184">
    <property type="entry name" value="Gpr1_Fun34_YaaH"/>
    <property type="match status" value="1"/>
</dbReference>
<keyword evidence="5 6" id="KW-0472">Membrane</keyword>
<dbReference type="PANTHER" id="PTHR31123">
    <property type="entry name" value="ACCUMULATION OF DYADS PROTEIN 2-RELATED"/>
    <property type="match status" value="1"/>
</dbReference>
<comment type="caution">
    <text evidence="7">The sequence shown here is derived from an EMBL/GenBank/DDBJ whole genome shotgun (WGS) entry which is preliminary data.</text>
</comment>
<evidence type="ECO:0000256" key="6">
    <source>
        <dbReference type="SAM" id="Phobius"/>
    </source>
</evidence>
<dbReference type="InterPro" id="IPR000791">
    <property type="entry name" value="Gpr1/Fun34/SatP-like"/>
</dbReference>
<keyword evidence="3 6" id="KW-0812">Transmembrane</keyword>
<keyword evidence="8" id="KW-1185">Reference proteome</keyword>
<evidence type="ECO:0000313" key="8">
    <source>
        <dbReference type="Proteomes" id="UP000242180"/>
    </source>
</evidence>
<feature type="transmembrane region" description="Helical" evidence="6">
    <location>
        <begin position="137"/>
        <end position="155"/>
    </location>
</feature>
<dbReference type="AlphaFoldDB" id="A0A1X2H6A5"/>
<comment type="similarity">
    <text evidence="2">Belongs to the acetate uptake transporter (AceTr) (TC 2.A.96) family.</text>
</comment>
<evidence type="ECO:0000256" key="3">
    <source>
        <dbReference type="ARBA" id="ARBA00022692"/>
    </source>
</evidence>
<protein>
    <submittedName>
        <fullName evidence="7">GPR1/FUN34/yaaH family-domain-containing protein</fullName>
    </submittedName>
</protein>
<dbReference type="GO" id="GO:0005886">
    <property type="term" value="C:plasma membrane"/>
    <property type="evidence" value="ECO:0007669"/>
    <property type="project" value="TreeGrafter"/>
</dbReference>
<name>A0A1X2H6A5_SYNRA</name>
<reference evidence="7 8" key="1">
    <citation type="submission" date="2016-07" db="EMBL/GenBank/DDBJ databases">
        <title>Pervasive Adenine N6-methylation of Active Genes in Fungi.</title>
        <authorList>
            <consortium name="DOE Joint Genome Institute"/>
            <person name="Mondo S.J."/>
            <person name="Dannebaum R.O."/>
            <person name="Kuo R.C."/>
            <person name="Labutti K."/>
            <person name="Haridas S."/>
            <person name="Kuo A."/>
            <person name="Salamov A."/>
            <person name="Ahrendt S.R."/>
            <person name="Lipzen A."/>
            <person name="Sullivan W."/>
            <person name="Andreopoulos W.B."/>
            <person name="Clum A."/>
            <person name="Lindquist E."/>
            <person name="Daum C."/>
            <person name="Ramamoorthy G.K."/>
            <person name="Gryganskyi A."/>
            <person name="Culley D."/>
            <person name="Magnuson J.K."/>
            <person name="James T.Y."/>
            <person name="O'Malley M.A."/>
            <person name="Stajich J.E."/>
            <person name="Spatafora J.W."/>
            <person name="Visel A."/>
            <person name="Grigoriev I.V."/>
        </authorList>
    </citation>
    <scope>NUCLEOTIDE SEQUENCE [LARGE SCALE GENOMIC DNA]</scope>
    <source>
        <strain evidence="7 8">NRRL 2496</strain>
    </source>
</reference>
<comment type="subcellular location">
    <subcellularLocation>
        <location evidence="1">Membrane</location>
        <topology evidence="1">Multi-pass membrane protein</topology>
    </subcellularLocation>
</comment>
<evidence type="ECO:0000256" key="2">
    <source>
        <dbReference type="ARBA" id="ARBA00005587"/>
    </source>
</evidence>
<gene>
    <name evidence="7" type="ORF">BCR43DRAFT_461436</name>
</gene>
<feature type="transmembrane region" description="Helical" evidence="6">
    <location>
        <begin position="192"/>
        <end position="213"/>
    </location>
</feature>
<proteinExistence type="inferred from homology"/>
<organism evidence="7 8">
    <name type="scientific">Syncephalastrum racemosum</name>
    <name type="common">Filamentous fungus</name>
    <dbReference type="NCBI Taxonomy" id="13706"/>
    <lineage>
        <taxon>Eukaryota</taxon>
        <taxon>Fungi</taxon>
        <taxon>Fungi incertae sedis</taxon>
        <taxon>Mucoromycota</taxon>
        <taxon>Mucoromycotina</taxon>
        <taxon>Mucoromycetes</taxon>
        <taxon>Mucorales</taxon>
        <taxon>Syncephalastraceae</taxon>
        <taxon>Syncephalastrum</taxon>
    </lineage>
</organism>
<feature type="non-terminal residue" evidence="7">
    <location>
        <position position="248"/>
    </location>
</feature>
<dbReference type="NCBIfam" id="NF038013">
    <property type="entry name" value="AceTr_1"/>
    <property type="match status" value="1"/>
</dbReference>
<dbReference type="EMBL" id="MCGN01000008">
    <property type="protein sequence ID" value="ORY94016.1"/>
    <property type="molecule type" value="Genomic_DNA"/>
</dbReference>
<evidence type="ECO:0000313" key="7">
    <source>
        <dbReference type="EMBL" id="ORY94016.1"/>
    </source>
</evidence>
<evidence type="ECO:0000256" key="5">
    <source>
        <dbReference type="ARBA" id="ARBA00023136"/>
    </source>
</evidence>
<dbReference type="InterPro" id="IPR051633">
    <property type="entry name" value="AceTr"/>
</dbReference>
<dbReference type="GO" id="GO:0015123">
    <property type="term" value="F:acetate transmembrane transporter activity"/>
    <property type="evidence" value="ECO:0007669"/>
    <property type="project" value="TreeGrafter"/>
</dbReference>
<keyword evidence="4 6" id="KW-1133">Transmembrane helix</keyword>
<feature type="transmembrane region" description="Helical" evidence="6">
    <location>
        <begin position="74"/>
        <end position="91"/>
    </location>
</feature>
<feature type="transmembrane region" description="Helical" evidence="6">
    <location>
        <begin position="167"/>
        <end position="186"/>
    </location>
</feature>
<dbReference type="OMA" id="VCGICEL"/>
<dbReference type="PANTHER" id="PTHR31123:SF1">
    <property type="entry name" value="ACCUMULATION OF DYADS PROTEIN 2-RELATED"/>
    <property type="match status" value="1"/>
</dbReference>
<evidence type="ECO:0000256" key="4">
    <source>
        <dbReference type="ARBA" id="ARBA00022989"/>
    </source>
</evidence>
<dbReference type="OrthoDB" id="3648309at2759"/>
<sequence length="248" mass="26681">MSNQKAEVEHRETVLDLEKGDAVSHHSIRSLHHDAHQYGPHGQHPNLPAGQVTSMTAEALAAAGGHPRKVSNPMAIGFGAFALGAFMVGLYNTGLVIHLPQAVIGVALGFSGMGQFVCGIAELYLGNTFSGTSMLTYAGFWFSYGTLFSLSSGFLDAATKDMHEMEMCIGLWQIAFAVPSFVFFIGTMKQPWLIRATLLQVFLTFFLGGLGGLTQVTNLTIASGWISFTLAITAWYVMSAILLAEEEV</sequence>
<accession>A0A1X2H6A5</accession>